<dbReference type="Pfam" id="PF00293">
    <property type="entry name" value="NUDIX"/>
    <property type="match status" value="1"/>
</dbReference>
<dbReference type="GO" id="GO:0046872">
    <property type="term" value="F:metal ion binding"/>
    <property type="evidence" value="ECO:0007669"/>
    <property type="project" value="UniProtKB-KW"/>
</dbReference>
<evidence type="ECO:0000259" key="7">
    <source>
        <dbReference type="PROSITE" id="PS51462"/>
    </source>
</evidence>
<feature type="domain" description="Nudix hydrolase" evidence="7">
    <location>
        <begin position="20"/>
        <end position="157"/>
    </location>
</feature>
<accession>J5K9P5</accession>
<keyword evidence="4 8" id="KW-0378">Hydrolase</keyword>
<dbReference type="PROSITE" id="PS51462">
    <property type="entry name" value="NUDIX"/>
    <property type="match status" value="1"/>
</dbReference>
<name>J5K9P5_9GAMM</name>
<dbReference type="CDD" id="cd03426">
    <property type="entry name" value="NUDIX_CoAse_Nudt7"/>
    <property type="match status" value="1"/>
</dbReference>
<evidence type="ECO:0000256" key="4">
    <source>
        <dbReference type="ARBA" id="ARBA00022801"/>
    </source>
</evidence>
<keyword evidence="3" id="KW-0479">Metal-binding</keyword>
<evidence type="ECO:0000256" key="3">
    <source>
        <dbReference type="ARBA" id="ARBA00022723"/>
    </source>
</evidence>
<dbReference type="InterPro" id="IPR000086">
    <property type="entry name" value="NUDIX_hydrolase_dom"/>
</dbReference>
<evidence type="ECO:0000256" key="6">
    <source>
        <dbReference type="ARBA" id="ARBA00023211"/>
    </source>
</evidence>
<evidence type="ECO:0000256" key="1">
    <source>
        <dbReference type="ARBA" id="ARBA00001936"/>
    </source>
</evidence>
<dbReference type="Gene3D" id="3.90.79.10">
    <property type="entry name" value="Nucleoside Triphosphate Pyrophosphohydrolase"/>
    <property type="match status" value="1"/>
</dbReference>
<dbReference type="AlphaFoldDB" id="J5K9P5"/>
<evidence type="ECO:0000313" key="8">
    <source>
        <dbReference type="EMBL" id="EJP72238.1"/>
    </source>
</evidence>
<dbReference type="PANTHER" id="PTHR12992:SF11">
    <property type="entry name" value="MITOCHONDRIAL COENZYME A DIPHOSPHATASE NUDT8"/>
    <property type="match status" value="1"/>
</dbReference>
<evidence type="ECO:0000313" key="9">
    <source>
        <dbReference type="Proteomes" id="UP000010305"/>
    </source>
</evidence>
<protein>
    <submittedName>
        <fullName evidence="8">NUDIX hydrolase 15</fullName>
    </submittedName>
</protein>
<gene>
    <name evidence="8" type="ORF">NT01SARS_0735</name>
</gene>
<dbReference type="InterPro" id="IPR015797">
    <property type="entry name" value="NUDIX_hydrolase-like_dom_sf"/>
</dbReference>
<reference evidence="8 9" key="1">
    <citation type="journal article" date="2012" name="ISME J.">
        <title>Genomic insights to SAR86, an abundant and uncultivated marine bacterial lineage.</title>
        <authorList>
            <person name="Dupont C.L."/>
            <person name="Rusch D.B."/>
            <person name="Yooseph S."/>
            <person name="Lombardo M.J."/>
            <person name="Richter R.A."/>
            <person name="Valas R."/>
            <person name="Novotny M."/>
            <person name="Yee-Greenbaum J."/>
            <person name="Selengut J.D."/>
            <person name="Haft D.H."/>
            <person name="Halpern A.L."/>
            <person name="Lasken R.S."/>
            <person name="Nealson K."/>
            <person name="Friedman R."/>
            <person name="Venter J.C."/>
        </authorList>
    </citation>
    <scope>NUCLEOTIDE SEQUENCE [LARGE SCALE GENOMIC DNA]</scope>
</reference>
<sequence>MLDSIKQKLEQINLIEVTKYKKAGVLILLLNDIETNKIQILYTKRSSKLSTHSGEVSFPGGMWEEEDASLLDTAMRESNEEIGLKISNVEMLGKLNYLLSRHKIEVNPYVGYLMNRQEFIGNFEIEEIFTVPLTFLLDNNNVIYKEFKRNDLKMSMPSWVYNGHRIWGLTALITADFLNICYEANINTDIDLIRGYDQY</sequence>
<keyword evidence="5" id="KW-0460">Magnesium</keyword>
<dbReference type="InterPro" id="IPR045121">
    <property type="entry name" value="CoAse"/>
</dbReference>
<dbReference type="SUPFAM" id="SSF55811">
    <property type="entry name" value="Nudix"/>
    <property type="match status" value="1"/>
</dbReference>
<organism evidence="8 9">
    <name type="scientific">SAR86 cluster bacterium SAR86A</name>
    <dbReference type="NCBI Taxonomy" id="1123866"/>
    <lineage>
        <taxon>Bacteria</taxon>
        <taxon>Pseudomonadati</taxon>
        <taxon>Pseudomonadota</taxon>
        <taxon>Gammaproteobacteria</taxon>
        <taxon>SAR86 cluster</taxon>
    </lineage>
</organism>
<dbReference type="STRING" id="1123866.NT01SARS_0735"/>
<dbReference type="EMBL" id="JH611156">
    <property type="protein sequence ID" value="EJP72238.1"/>
    <property type="molecule type" value="Genomic_DNA"/>
</dbReference>
<evidence type="ECO:0000256" key="2">
    <source>
        <dbReference type="ARBA" id="ARBA00001946"/>
    </source>
</evidence>
<dbReference type="HOGENOM" id="CLU_040940_5_2_6"/>
<comment type="cofactor">
    <cofactor evidence="2">
        <name>Mg(2+)</name>
        <dbReference type="ChEBI" id="CHEBI:18420"/>
    </cofactor>
</comment>
<evidence type="ECO:0000256" key="5">
    <source>
        <dbReference type="ARBA" id="ARBA00022842"/>
    </source>
</evidence>
<comment type="cofactor">
    <cofactor evidence="1">
        <name>Mn(2+)</name>
        <dbReference type="ChEBI" id="CHEBI:29035"/>
    </cofactor>
</comment>
<dbReference type="GO" id="GO:0010945">
    <property type="term" value="F:coenzyme A diphosphatase activity"/>
    <property type="evidence" value="ECO:0007669"/>
    <property type="project" value="InterPro"/>
</dbReference>
<dbReference type="Proteomes" id="UP000010305">
    <property type="component" value="Unassembled WGS sequence"/>
</dbReference>
<keyword evidence="6" id="KW-0464">Manganese</keyword>
<dbReference type="PANTHER" id="PTHR12992">
    <property type="entry name" value="NUDIX HYDROLASE"/>
    <property type="match status" value="1"/>
</dbReference>
<proteinExistence type="predicted"/>